<keyword evidence="2" id="KW-1185">Reference proteome</keyword>
<proteinExistence type="predicted"/>
<evidence type="ECO:0000313" key="1">
    <source>
        <dbReference type="EMBL" id="KAG0432571.1"/>
    </source>
</evidence>
<dbReference type="EMBL" id="JABSTQ010009137">
    <property type="protein sequence ID" value="KAG0432571.1"/>
    <property type="molecule type" value="Genomic_DNA"/>
</dbReference>
<sequence length="313" mass="33714">MSHASQLSNGGATPTYHAAKRHLSDSSSGELAHTISMQQDDEGAMDDSVLGSKEDGEKINRQLLSDELEALAPGQFSEVRVNTRKNIIAMDARKEAGVLELPILTKICEVPNSRVGVILDVDTDITEDRLSKIIGSGVSVVQVRRLGKTQAVKMVFAGAKVVGEQRKIKRRNKQHVEKPGTGTSQPKSQTTAQEVDSGAQGSSSPSGAAKADNPHNGGRDNHARGLTYHDVTQGTPPNLAADRKNPRYHPETQGILPKPATSVPESAERSTVSKFINLGFNTVRRLLELLQPSGFRTTLNSLLFLKGLLKAVF</sequence>
<organism evidence="1 2">
    <name type="scientific">Ixodes persulcatus</name>
    <name type="common">Taiga tick</name>
    <dbReference type="NCBI Taxonomy" id="34615"/>
    <lineage>
        <taxon>Eukaryota</taxon>
        <taxon>Metazoa</taxon>
        <taxon>Ecdysozoa</taxon>
        <taxon>Arthropoda</taxon>
        <taxon>Chelicerata</taxon>
        <taxon>Arachnida</taxon>
        <taxon>Acari</taxon>
        <taxon>Parasitiformes</taxon>
        <taxon>Ixodida</taxon>
        <taxon>Ixodoidea</taxon>
        <taxon>Ixodidae</taxon>
        <taxon>Ixodinae</taxon>
        <taxon>Ixodes</taxon>
    </lineage>
</organism>
<gene>
    <name evidence="1" type="ORF">HPB47_020729</name>
</gene>
<dbReference type="Proteomes" id="UP000805193">
    <property type="component" value="Unassembled WGS sequence"/>
</dbReference>
<evidence type="ECO:0000313" key="2">
    <source>
        <dbReference type="Proteomes" id="UP000805193"/>
    </source>
</evidence>
<protein>
    <submittedName>
        <fullName evidence="1">Uncharacterized protein</fullName>
    </submittedName>
</protein>
<reference evidence="1 2" key="1">
    <citation type="journal article" date="2020" name="Cell">
        <title>Large-Scale Comparative Analyses of Tick Genomes Elucidate Their Genetic Diversity and Vector Capacities.</title>
        <authorList>
            <consortium name="Tick Genome and Microbiome Consortium (TIGMIC)"/>
            <person name="Jia N."/>
            <person name="Wang J."/>
            <person name="Shi W."/>
            <person name="Du L."/>
            <person name="Sun Y."/>
            <person name="Zhan W."/>
            <person name="Jiang J.F."/>
            <person name="Wang Q."/>
            <person name="Zhang B."/>
            <person name="Ji P."/>
            <person name="Bell-Sakyi L."/>
            <person name="Cui X.M."/>
            <person name="Yuan T.T."/>
            <person name="Jiang B.G."/>
            <person name="Yang W.F."/>
            <person name="Lam T.T."/>
            <person name="Chang Q.C."/>
            <person name="Ding S.J."/>
            <person name="Wang X.J."/>
            <person name="Zhu J.G."/>
            <person name="Ruan X.D."/>
            <person name="Zhao L."/>
            <person name="Wei J.T."/>
            <person name="Ye R.Z."/>
            <person name="Que T.C."/>
            <person name="Du C.H."/>
            <person name="Zhou Y.H."/>
            <person name="Cheng J.X."/>
            <person name="Dai P.F."/>
            <person name="Guo W.B."/>
            <person name="Han X.H."/>
            <person name="Huang E.J."/>
            <person name="Li L.F."/>
            <person name="Wei W."/>
            <person name="Gao Y.C."/>
            <person name="Liu J.Z."/>
            <person name="Shao H.Z."/>
            <person name="Wang X."/>
            <person name="Wang C.C."/>
            <person name="Yang T.C."/>
            <person name="Huo Q.B."/>
            <person name="Li W."/>
            <person name="Chen H.Y."/>
            <person name="Chen S.E."/>
            <person name="Zhou L.G."/>
            <person name="Ni X.B."/>
            <person name="Tian J.H."/>
            <person name="Sheng Y."/>
            <person name="Liu T."/>
            <person name="Pan Y.S."/>
            <person name="Xia L.Y."/>
            <person name="Li J."/>
            <person name="Zhao F."/>
            <person name="Cao W.C."/>
        </authorList>
    </citation>
    <scope>NUCLEOTIDE SEQUENCE [LARGE SCALE GENOMIC DNA]</scope>
    <source>
        <strain evidence="1">Iper-2018</strain>
    </source>
</reference>
<comment type="caution">
    <text evidence="1">The sequence shown here is derived from an EMBL/GenBank/DDBJ whole genome shotgun (WGS) entry which is preliminary data.</text>
</comment>
<accession>A0AC60QGT8</accession>
<name>A0AC60QGT8_IXOPE</name>